<dbReference type="Proteomes" id="UP000320333">
    <property type="component" value="Unassembled WGS sequence"/>
</dbReference>
<evidence type="ECO:0000313" key="4">
    <source>
        <dbReference type="EMBL" id="TPX75986.1"/>
    </source>
</evidence>
<feature type="region of interest" description="Disordered" evidence="1">
    <location>
        <begin position="243"/>
        <end position="263"/>
    </location>
</feature>
<dbReference type="PANTHER" id="PTHR10983:SF16">
    <property type="entry name" value="LYSOCARDIOLIPIN ACYLTRANSFERASE 1"/>
    <property type="match status" value="1"/>
</dbReference>
<dbReference type="CDD" id="cd07990">
    <property type="entry name" value="LPLAT_LCLAT1-like"/>
    <property type="match status" value="1"/>
</dbReference>
<dbReference type="GO" id="GO:0005783">
    <property type="term" value="C:endoplasmic reticulum"/>
    <property type="evidence" value="ECO:0007669"/>
    <property type="project" value="TreeGrafter"/>
</dbReference>
<keyword evidence="2" id="KW-0812">Transmembrane</keyword>
<keyword evidence="5" id="KW-1185">Reference proteome</keyword>
<feature type="transmembrane region" description="Helical" evidence="2">
    <location>
        <begin position="400"/>
        <end position="424"/>
    </location>
</feature>
<evidence type="ECO:0000313" key="5">
    <source>
        <dbReference type="Proteomes" id="UP000320333"/>
    </source>
</evidence>
<gene>
    <name evidence="4" type="ORF">CcCBS67573_g02725</name>
</gene>
<organism evidence="4 5">
    <name type="scientific">Chytriomyces confervae</name>
    <dbReference type="NCBI Taxonomy" id="246404"/>
    <lineage>
        <taxon>Eukaryota</taxon>
        <taxon>Fungi</taxon>
        <taxon>Fungi incertae sedis</taxon>
        <taxon>Chytridiomycota</taxon>
        <taxon>Chytridiomycota incertae sedis</taxon>
        <taxon>Chytridiomycetes</taxon>
        <taxon>Chytridiales</taxon>
        <taxon>Chytriomycetaceae</taxon>
        <taxon>Chytriomyces</taxon>
    </lineage>
</organism>
<dbReference type="AlphaFoldDB" id="A0A507FKY4"/>
<evidence type="ECO:0000259" key="3">
    <source>
        <dbReference type="SMART" id="SM00563"/>
    </source>
</evidence>
<proteinExistence type="predicted"/>
<comment type="caution">
    <text evidence="4">The sequence shown here is derived from an EMBL/GenBank/DDBJ whole genome shotgun (WGS) entry which is preliminary data.</text>
</comment>
<dbReference type="InterPro" id="IPR002123">
    <property type="entry name" value="Plipid/glycerol_acylTrfase"/>
</dbReference>
<dbReference type="SMART" id="SM00563">
    <property type="entry name" value="PlsC"/>
    <property type="match status" value="1"/>
</dbReference>
<feature type="domain" description="Phospholipid/glycerol acyltransferase" evidence="3">
    <location>
        <begin position="104"/>
        <end position="233"/>
    </location>
</feature>
<dbReference type="Pfam" id="PF01553">
    <property type="entry name" value="Acyltransferase"/>
    <property type="match status" value="1"/>
</dbReference>
<dbReference type="OrthoDB" id="189226at2759"/>
<keyword evidence="2" id="KW-1133">Transmembrane helix</keyword>
<feature type="transmembrane region" description="Helical" evidence="2">
    <location>
        <begin position="104"/>
        <end position="125"/>
    </location>
</feature>
<keyword evidence="2" id="KW-0472">Membrane</keyword>
<protein>
    <recommendedName>
        <fullName evidence="3">Phospholipid/glycerol acyltransferase domain-containing protein</fullName>
    </recommendedName>
</protein>
<reference evidence="4 5" key="1">
    <citation type="journal article" date="2019" name="Sci. Rep.">
        <title>Comparative genomics of chytrid fungi reveal insights into the obligate biotrophic and pathogenic lifestyle of Synchytrium endobioticum.</title>
        <authorList>
            <person name="van de Vossenberg B.T.L.H."/>
            <person name="Warris S."/>
            <person name="Nguyen H.D.T."/>
            <person name="van Gent-Pelzer M.P.E."/>
            <person name="Joly D.L."/>
            <person name="van de Geest H.C."/>
            <person name="Bonants P.J.M."/>
            <person name="Smith D.S."/>
            <person name="Levesque C.A."/>
            <person name="van der Lee T.A.J."/>
        </authorList>
    </citation>
    <scope>NUCLEOTIDE SEQUENCE [LARGE SCALE GENOMIC DNA]</scope>
    <source>
        <strain evidence="4 5">CBS 675.73</strain>
    </source>
</reference>
<feature type="transmembrane region" description="Helical" evidence="2">
    <location>
        <begin position="63"/>
        <end position="83"/>
    </location>
</feature>
<dbReference type="GO" id="GO:0036149">
    <property type="term" value="P:phosphatidylinositol acyl-chain remodeling"/>
    <property type="evidence" value="ECO:0007669"/>
    <property type="project" value="TreeGrafter"/>
</dbReference>
<dbReference type="STRING" id="246404.A0A507FKY4"/>
<dbReference type="SUPFAM" id="SSF69593">
    <property type="entry name" value="Glycerol-3-phosphate (1)-acyltransferase"/>
    <property type="match status" value="1"/>
</dbReference>
<name>A0A507FKY4_9FUNG</name>
<dbReference type="EMBL" id="QEAP01000061">
    <property type="protein sequence ID" value="TPX75986.1"/>
    <property type="molecule type" value="Genomic_DNA"/>
</dbReference>
<dbReference type="GO" id="GO:0016746">
    <property type="term" value="F:acyltransferase activity"/>
    <property type="evidence" value="ECO:0007669"/>
    <property type="project" value="InterPro"/>
</dbReference>
<sequence>MDNTALPDNTAPTVSSYTKPKWTVFACLRIGFFTLFATLFFMNLSIMLALATPLALVPSAFRVVSRFGIRAVASWVVMLAWILCGKQTIVLSGDWKKLPELKRILLFGNHQTFLDWFYLGILGWYTNNTSGIKFIILDIFRHVPFFGWTGYLCDLIFVVQKWDVDEPRISRALTPLPTRPKDPLWLIIFPEGGFPNEVNFNIAKKYIQRVSESNAAEDGDAYVPTLPVHVVLPKSKGLRTCIQKLNPPPKDPLPEQKKTAKPSPVDTCVDFTIGFIPTYTYREDGVSPNEALAPLHVFGMGGKSSVLNKVCIDIRVLPTQTSSALASLNENEFDYWLKKLWEGKDAMLGHFKSSGTFAGYSCEHYGTEGLVLEESIERGGFSVIKEDMVEFKVIPHGTDVLNVFVGTFSMWIVASIAVGLYLLLKPY</sequence>
<evidence type="ECO:0000256" key="2">
    <source>
        <dbReference type="SAM" id="Phobius"/>
    </source>
</evidence>
<accession>A0A507FKY4</accession>
<dbReference type="PANTHER" id="PTHR10983">
    <property type="entry name" value="1-ACYLGLYCEROL-3-PHOSPHATE ACYLTRANSFERASE-RELATED"/>
    <property type="match status" value="1"/>
</dbReference>
<evidence type="ECO:0000256" key="1">
    <source>
        <dbReference type="SAM" id="MobiDB-lite"/>
    </source>
</evidence>
<feature type="transmembrane region" description="Helical" evidence="2">
    <location>
        <begin position="26"/>
        <end position="51"/>
    </location>
</feature>